<dbReference type="OrthoDB" id="3289439at2"/>
<sequence>MSAPSGPLRELLEHVLEGEPSVGDEVDAVFRRADRLRRRRTQLLLGSGLLAAAGVVAAGYLITTTLLPGAPPTATPAVSVPATVRPAPAVSEAADGVREMVEPLIAGRGLGIKSVERGDGWRRYHVVDGDEPRGAIDVAVYDRSGSYCLPVKADKKACARVDKAGDLEFVRYDDVSDENWQVRQTIARRPGDGRTIAVMATGKRDVGAARGKPGLTGAQVEQVATDERVFDAFGGEACEKGCPPFRTPVS</sequence>
<protein>
    <submittedName>
        <fullName evidence="2">Uncharacterized protein</fullName>
    </submittedName>
</protein>
<reference evidence="2 3" key="1">
    <citation type="submission" date="2017-09" db="EMBL/GenBank/DDBJ databases">
        <authorList>
            <person name="Ehlers B."/>
            <person name="Leendertz F.H."/>
        </authorList>
    </citation>
    <scope>NUCLEOTIDE SEQUENCE [LARGE SCALE GENOMIC DNA]</scope>
    <source>
        <strain evidence="2 3">CGMCC 4.6857</strain>
    </source>
</reference>
<dbReference type="RefSeq" id="WP_097320118.1">
    <property type="nucleotide sequence ID" value="NZ_OBDY01000004.1"/>
</dbReference>
<keyword evidence="1" id="KW-0812">Transmembrane</keyword>
<keyword evidence="1" id="KW-1133">Transmembrane helix</keyword>
<proteinExistence type="predicted"/>
<accession>A0A285HH06</accession>
<evidence type="ECO:0000256" key="1">
    <source>
        <dbReference type="SAM" id="Phobius"/>
    </source>
</evidence>
<organism evidence="2 3">
    <name type="scientific">Paractinoplanes atraurantiacus</name>
    <dbReference type="NCBI Taxonomy" id="1036182"/>
    <lineage>
        <taxon>Bacteria</taxon>
        <taxon>Bacillati</taxon>
        <taxon>Actinomycetota</taxon>
        <taxon>Actinomycetes</taxon>
        <taxon>Micromonosporales</taxon>
        <taxon>Micromonosporaceae</taxon>
        <taxon>Paractinoplanes</taxon>
    </lineage>
</organism>
<dbReference type="AlphaFoldDB" id="A0A285HH06"/>
<name>A0A285HH06_9ACTN</name>
<feature type="transmembrane region" description="Helical" evidence="1">
    <location>
        <begin position="43"/>
        <end position="62"/>
    </location>
</feature>
<evidence type="ECO:0000313" key="2">
    <source>
        <dbReference type="EMBL" id="SNY34116.1"/>
    </source>
</evidence>
<gene>
    <name evidence="2" type="ORF">SAMN05421748_104233</name>
</gene>
<dbReference type="Proteomes" id="UP000219612">
    <property type="component" value="Unassembled WGS sequence"/>
</dbReference>
<keyword evidence="3" id="KW-1185">Reference proteome</keyword>
<keyword evidence="1" id="KW-0472">Membrane</keyword>
<evidence type="ECO:0000313" key="3">
    <source>
        <dbReference type="Proteomes" id="UP000219612"/>
    </source>
</evidence>
<dbReference type="EMBL" id="OBDY01000004">
    <property type="protein sequence ID" value="SNY34116.1"/>
    <property type="molecule type" value="Genomic_DNA"/>
</dbReference>